<accession>A0ABN7WVG5</accession>
<gene>
    <name evidence="1" type="ORF">GMARGA_LOCUS35132</name>
</gene>
<dbReference type="Proteomes" id="UP000789901">
    <property type="component" value="Unassembled WGS sequence"/>
</dbReference>
<name>A0ABN7WVG5_GIGMA</name>
<protein>
    <submittedName>
        <fullName evidence="1">2267_t:CDS:1</fullName>
    </submittedName>
</protein>
<comment type="caution">
    <text evidence="1">The sequence shown here is derived from an EMBL/GenBank/DDBJ whole genome shotgun (WGS) entry which is preliminary data.</text>
</comment>
<proteinExistence type="predicted"/>
<evidence type="ECO:0000313" key="1">
    <source>
        <dbReference type="EMBL" id="CAG8840881.1"/>
    </source>
</evidence>
<feature type="non-terminal residue" evidence="1">
    <location>
        <position position="1"/>
    </location>
</feature>
<dbReference type="EMBL" id="CAJVQB010064004">
    <property type="protein sequence ID" value="CAG8840881.1"/>
    <property type="molecule type" value="Genomic_DNA"/>
</dbReference>
<keyword evidence="2" id="KW-1185">Reference proteome</keyword>
<evidence type="ECO:0000313" key="2">
    <source>
        <dbReference type="Proteomes" id="UP000789901"/>
    </source>
</evidence>
<feature type="non-terminal residue" evidence="1">
    <location>
        <position position="93"/>
    </location>
</feature>
<organism evidence="1 2">
    <name type="scientific">Gigaspora margarita</name>
    <dbReference type="NCBI Taxonomy" id="4874"/>
    <lineage>
        <taxon>Eukaryota</taxon>
        <taxon>Fungi</taxon>
        <taxon>Fungi incertae sedis</taxon>
        <taxon>Mucoromycota</taxon>
        <taxon>Glomeromycotina</taxon>
        <taxon>Glomeromycetes</taxon>
        <taxon>Diversisporales</taxon>
        <taxon>Gigasporaceae</taxon>
        <taxon>Gigaspora</taxon>
    </lineage>
</organism>
<sequence length="93" mass="10658">GVDCEIHSNSQKEIKIENNKIAWKSKVKECENDDKIVTKIKSTSCSMNRIEKADKFKTYYSSSQGTASRDNNRAIEDIKYVDHDQSIVKEDAK</sequence>
<reference evidence="1 2" key="1">
    <citation type="submission" date="2021-06" db="EMBL/GenBank/DDBJ databases">
        <authorList>
            <person name="Kallberg Y."/>
            <person name="Tangrot J."/>
            <person name="Rosling A."/>
        </authorList>
    </citation>
    <scope>NUCLEOTIDE SEQUENCE [LARGE SCALE GENOMIC DNA]</scope>
    <source>
        <strain evidence="1 2">120-4 pot B 10/14</strain>
    </source>
</reference>